<proteinExistence type="inferred from homology"/>
<keyword evidence="3" id="KW-0145">Chemotaxis</keyword>
<reference evidence="15 16" key="1">
    <citation type="journal article" date="2015" name="Int. J. Syst. Evol. Microbiol.">
        <title>Novibacillus thermophilus gen. nov., sp. nov., a Gram-staining-negative and moderately thermophilic member of the family Thermoactinomycetaceae.</title>
        <authorList>
            <person name="Yang G."/>
            <person name="Chen J."/>
            <person name="Zhou S."/>
        </authorList>
    </citation>
    <scope>NUCLEOTIDE SEQUENCE [LARGE SCALE GENOMIC DNA]</scope>
    <source>
        <strain evidence="15 16">SG-1</strain>
    </source>
</reference>
<feature type="domain" description="HAMP" evidence="14">
    <location>
        <begin position="304"/>
        <end position="356"/>
    </location>
</feature>
<dbReference type="PROSITE" id="PS50111">
    <property type="entry name" value="CHEMOTAXIS_TRANSDUC_2"/>
    <property type="match status" value="1"/>
</dbReference>
<feature type="domain" description="Methyl-accepting transducer" evidence="13">
    <location>
        <begin position="375"/>
        <end position="625"/>
    </location>
</feature>
<dbReference type="PANTHER" id="PTHR32089">
    <property type="entry name" value="METHYL-ACCEPTING CHEMOTAXIS PROTEIN MCPB"/>
    <property type="match status" value="1"/>
</dbReference>
<name>A0A1U9K871_9BACL</name>
<evidence type="ECO:0000259" key="13">
    <source>
        <dbReference type="PROSITE" id="PS50111"/>
    </source>
</evidence>
<evidence type="ECO:0008006" key="17">
    <source>
        <dbReference type="Google" id="ProtNLM"/>
    </source>
</evidence>
<evidence type="ECO:0000256" key="6">
    <source>
        <dbReference type="ARBA" id="ARBA00023136"/>
    </source>
</evidence>
<dbReference type="PANTHER" id="PTHR32089:SF112">
    <property type="entry name" value="LYSOZYME-LIKE PROTEIN-RELATED"/>
    <property type="match status" value="1"/>
</dbReference>
<evidence type="ECO:0000313" key="16">
    <source>
        <dbReference type="Proteomes" id="UP000188603"/>
    </source>
</evidence>
<protein>
    <recommendedName>
        <fullName evidence="17">Methyl-accepting chemotaxis protein</fullName>
    </recommendedName>
</protein>
<keyword evidence="10" id="KW-0175">Coiled coil</keyword>
<evidence type="ECO:0000256" key="11">
    <source>
        <dbReference type="SAM" id="MobiDB-lite"/>
    </source>
</evidence>
<evidence type="ECO:0000256" key="1">
    <source>
        <dbReference type="ARBA" id="ARBA00004651"/>
    </source>
</evidence>
<dbReference type="SMART" id="SM00283">
    <property type="entry name" value="MA"/>
    <property type="match status" value="1"/>
</dbReference>
<evidence type="ECO:0000256" key="4">
    <source>
        <dbReference type="ARBA" id="ARBA00022692"/>
    </source>
</evidence>
<dbReference type="InterPro" id="IPR004089">
    <property type="entry name" value="MCPsignal_dom"/>
</dbReference>
<evidence type="ECO:0000259" key="14">
    <source>
        <dbReference type="PROSITE" id="PS50885"/>
    </source>
</evidence>
<dbReference type="GO" id="GO:0007165">
    <property type="term" value="P:signal transduction"/>
    <property type="evidence" value="ECO:0007669"/>
    <property type="project" value="UniProtKB-KW"/>
</dbReference>
<keyword evidence="6 12" id="KW-0472">Membrane</keyword>
<comment type="subcellular location">
    <subcellularLocation>
        <location evidence="1">Cell membrane</location>
        <topology evidence="1">Multi-pass membrane protein</topology>
    </subcellularLocation>
</comment>
<dbReference type="Proteomes" id="UP000188603">
    <property type="component" value="Chromosome"/>
</dbReference>
<keyword evidence="4 12" id="KW-0812">Transmembrane</keyword>
<dbReference type="CDD" id="cd06225">
    <property type="entry name" value="HAMP"/>
    <property type="match status" value="1"/>
</dbReference>
<evidence type="ECO:0000256" key="7">
    <source>
        <dbReference type="ARBA" id="ARBA00023224"/>
    </source>
</evidence>
<keyword evidence="16" id="KW-1185">Reference proteome</keyword>
<feature type="transmembrane region" description="Helical" evidence="12">
    <location>
        <begin position="280"/>
        <end position="303"/>
    </location>
</feature>
<keyword evidence="7 9" id="KW-0807">Transducer</keyword>
<dbReference type="InterPro" id="IPR033479">
    <property type="entry name" value="dCache_1"/>
</dbReference>
<evidence type="ECO:0000256" key="5">
    <source>
        <dbReference type="ARBA" id="ARBA00022989"/>
    </source>
</evidence>
<dbReference type="Gene3D" id="3.30.450.20">
    <property type="entry name" value="PAS domain"/>
    <property type="match status" value="2"/>
</dbReference>
<gene>
    <name evidence="15" type="ORF">B0W44_10960</name>
</gene>
<organism evidence="15 16">
    <name type="scientific">Novibacillus thermophilus</name>
    <dbReference type="NCBI Taxonomy" id="1471761"/>
    <lineage>
        <taxon>Bacteria</taxon>
        <taxon>Bacillati</taxon>
        <taxon>Bacillota</taxon>
        <taxon>Bacilli</taxon>
        <taxon>Bacillales</taxon>
        <taxon>Thermoactinomycetaceae</taxon>
        <taxon>Novibacillus</taxon>
    </lineage>
</organism>
<evidence type="ECO:0000256" key="9">
    <source>
        <dbReference type="PROSITE-ProRule" id="PRU00284"/>
    </source>
</evidence>
<dbReference type="SUPFAM" id="SSF58104">
    <property type="entry name" value="Methyl-accepting chemotaxis protein (MCP) signaling domain"/>
    <property type="match status" value="1"/>
</dbReference>
<dbReference type="PROSITE" id="PS50885">
    <property type="entry name" value="HAMP"/>
    <property type="match status" value="1"/>
</dbReference>
<dbReference type="Pfam" id="PF00672">
    <property type="entry name" value="HAMP"/>
    <property type="match status" value="1"/>
</dbReference>
<dbReference type="STRING" id="1471761.B0W44_10960"/>
<dbReference type="Pfam" id="PF02743">
    <property type="entry name" value="dCache_1"/>
    <property type="match status" value="1"/>
</dbReference>
<comment type="similarity">
    <text evidence="8">Belongs to the methyl-accepting chemotaxis (MCP) protein family.</text>
</comment>
<accession>A0A1U9K871</accession>
<dbReference type="CDD" id="cd18774">
    <property type="entry name" value="PDC2_HK_sensor"/>
    <property type="match status" value="1"/>
</dbReference>
<dbReference type="GO" id="GO:0005886">
    <property type="term" value="C:plasma membrane"/>
    <property type="evidence" value="ECO:0007669"/>
    <property type="project" value="UniProtKB-SubCell"/>
</dbReference>
<evidence type="ECO:0000256" key="2">
    <source>
        <dbReference type="ARBA" id="ARBA00022475"/>
    </source>
</evidence>
<keyword evidence="5 12" id="KW-1133">Transmembrane helix</keyword>
<evidence type="ECO:0000256" key="10">
    <source>
        <dbReference type="SAM" id="Coils"/>
    </source>
</evidence>
<evidence type="ECO:0000256" key="8">
    <source>
        <dbReference type="ARBA" id="ARBA00029447"/>
    </source>
</evidence>
<dbReference type="EMBL" id="CP019699">
    <property type="protein sequence ID" value="AQS56203.1"/>
    <property type="molecule type" value="Genomic_DNA"/>
</dbReference>
<dbReference type="InterPro" id="IPR003660">
    <property type="entry name" value="HAMP_dom"/>
</dbReference>
<feature type="coiled-coil region" evidence="10">
    <location>
        <begin position="446"/>
        <end position="473"/>
    </location>
</feature>
<keyword evidence="2" id="KW-1003">Cell membrane</keyword>
<dbReference type="SMART" id="SM00304">
    <property type="entry name" value="HAMP"/>
    <property type="match status" value="1"/>
</dbReference>
<evidence type="ECO:0000256" key="12">
    <source>
        <dbReference type="SAM" id="Phobius"/>
    </source>
</evidence>
<dbReference type="RefSeq" id="WP_077720063.1">
    <property type="nucleotide sequence ID" value="NZ_CP019699.1"/>
</dbReference>
<dbReference type="OrthoDB" id="9760371at2"/>
<feature type="compositionally biased region" description="Basic and acidic residues" evidence="11">
    <location>
        <begin position="745"/>
        <end position="759"/>
    </location>
</feature>
<evidence type="ECO:0000256" key="3">
    <source>
        <dbReference type="ARBA" id="ARBA00022500"/>
    </source>
</evidence>
<sequence>MRFRLTVILLIISLLPLILLGIFSYQRSASVIESETQELTNQLVGESNKILNQHLDEMVQVFTMLFTNQKLFDLLNTKKSDDAYENYQRESEIRDIMRNITNARLDIQAVTVASESGDLISTVSTLNADFQPEEQDWFKQAVDAEGKLVWFPTRQEALIGEGGEQWTYALARSVKAVGSDENYVFLLEVRESALSGLLKEMELNNTGTLRIVDRNGTVVSSLEEGELGTKKETYTFLDQGEAGSFVESEQLISYAPLETSDWFLVAEVPLAAMLGQVKQIGIFTFGAVVLSAVASIIASVLIGRQLARPVEAMRGVMKLAGEGDLTAQAEITGKHEIAQLNNSYEELIRRFRNFVGRTKGAGEELKQAADDLIKQAEQNNVTYREITEATESIAAGADQQAREAETGAELVGELLSKWRASLSEAEKLEQVMNETVQVSEDGRNSIRDLLEKNELTEQEIKRLTDNLGLLEDRVGEVHKATNLIDDIMDQTKILALNAAIEAHRAGQDGRGFIVVADEIQRLSQQVLSATETIGGSIEAIQQAMKSTWNSMKLTNEAMELQRNTVTGTDQAFNSIREQMAEAQSQLTSVMNTLSLVQQFEQKMSDAIQNISAVAQQSAAATEQVAALAKDQENSSDHLVTLSHSLGEVVNTLEEELSQFRVDREAAGDDGTETVEERLAREGENADDTSPFDKSKALTNTVEEEERAVGEVYSVFVEGGGREEGDTLTEEETAGVYESDPTSETEGERQDDEKREDSSN</sequence>
<dbReference type="Pfam" id="PF00015">
    <property type="entry name" value="MCPsignal"/>
    <property type="match status" value="1"/>
</dbReference>
<dbReference type="KEGG" id="ntr:B0W44_10960"/>
<evidence type="ECO:0000313" key="15">
    <source>
        <dbReference type="EMBL" id="AQS56203.1"/>
    </source>
</evidence>
<dbReference type="AlphaFoldDB" id="A0A1U9K871"/>
<feature type="region of interest" description="Disordered" evidence="11">
    <location>
        <begin position="678"/>
        <end position="759"/>
    </location>
</feature>
<dbReference type="Gene3D" id="1.10.287.950">
    <property type="entry name" value="Methyl-accepting chemotaxis protein"/>
    <property type="match status" value="1"/>
</dbReference>
<dbReference type="GO" id="GO:0006935">
    <property type="term" value="P:chemotaxis"/>
    <property type="evidence" value="ECO:0007669"/>
    <property type="project" value="UniProtKB-KW"/>
</dbReference>